<dbReference type="GO" id="GO:0003725">
    <property type="term" value="F:double-stranded RNA binding"/>
    <property type="evidence" value="ECO:0007669"/>
    <property type="project" value="UniProtKB-UniRule"/>
</dbReference>
<feature type="domain" description="YrdC-like" evidence="15">
    <location>
        <begin position="8"/>
        <end position="195"/>
    </location>
</feature>
<keyword evidence="17" id="KW-1185">Reference proteome</keyword>
<sequence length="336" mass="36611">METKRYTKESIDQAAEQLKNGEVVAFPTETVYGLGACAENEAAVKKVYLAKGRPSDNPLIVHIAKPEDILSYTDDFSLVTKTLMDTFWPGPLTIILPLKNQRLSKTVTGGLDTCAFRMPDKALTLQLLEKTGPLVGPSANTSGKPSPTTFDHVYHDLAGKVTGILDGGECQVGVESTVIDLSNEEEIVILRPGKIGVEELQQVVDVPVVYDQTILGEKGIPKAPGMKYRHYSPTTPVVMVEKKDFAQAIKHYGKEKVALLASDDVIAQFPNEKAFSLGNTLQEAAQRLFAGLRTCDEWGVETILAEAFPIEEESAGIQRAYMNRLEKAAGGNQFLA</sequence>
<feature type="binding site" evidence="14">
    <location>
        <position position="117"/>
    </location>
    <ligand>
        <name>L-threonine</name>
        <dbReference type="ChEBI" id="CHEBI:57926"/>
    </ligand>
</feature>
<dbReference type="InterPro" id="IPR050156">
    <property type="entry name" value="TC-AMP_synthase_SUA5"/>
</dbReference>
<evidence type="ECO:0000259" key="15">
    <source>
        <dbReference type="PROSITE" id="PS51163"/>
    </source>
</evidence>
<name>K8ZC32_9ENTE</name>
<evidence type="ECO:0000313" key="16">
    <source>
        <dbReference type="EMBL" id="EKU27567.1"/>
    </source>
</evidence>
<dbReference type="Gene3D" id="3.40.50.11030">
    <property type="entry name" value="Threonylcarbamoyl-AMP synthase, C-terminal domain"/>
    <property type="match status" value="1"/>
</dbReference>
<proteinExistence type="inferred from homology"/>
<dbReference type="AlphaFoldDB" id="K8ZC32"/>
<dbReference type="Proteomes" id="UP000016057">
    <property type="component" value="Unassembled WGS sequence"/>
</dbReference>
<evidence type="ECO:0000256" key="14">
    <source>
        <dbReference type="PIRSR" id="PIRSR004930-1"/>
    </source>
</evidence>
<dbReference type="STRING" id="1234409.C683_0348"/>
<dbReference type="GO" id="GO:0005524">
    <property type="term" value="F:ATP binding"/>
    <property type="evidence" value="ECO:0007669"/>
    <property type="project" value="UniProtKB-UniRule"/>
</dbReference>
<dbReference type="GO" id="GO:0000049">
    <property type="term" value="F:tRNA binding"/>
    <property type="evidence" value="ECO:0007669"/>
    <property type="project" value="TreeGrafter"/>
</dbReference>
<keyword evidence="8 13" id="KW-0548">Nucleotidyltransferase</keyword>
<keyword evidence="10 13" id="KW-0067">ATP-binding</keyword>
<dbReference type="InterPro" id="IPR017945">
    <property type="entry name" value="DHBP_synth_RibB-like_a/b_dom"/>
</dbReference>
<dbReference type="Pfam" id="PF01300">
    <property type="entry name" value="Sua5_yciO_yrdC"/>
    <property type="match status" value="1"/>
</dbReference>
<comment type="catalytic activity">
    <reaction evidence="12 13">
        <text>L-threonine + hydrogencarbonate + ATP = L-threonylcarbamoyladenylate + diphosphate + H2O</text>
        <dbReference type="Rhea" id="RHEA:36407"/>
        <dbReference type="ChEBI" id="CHEBI:15377"/>
        <dbReference type="ChEBI" id="CHEBI:17544"/>
        <dbReference type="ChEBI" id="CHEBI:30616"/>
        <dbReference type="ChEBI" id="CHEBI:33019"/>
        <dbReference type="ChEBI" id="CHEBI:57926"/>
        <dbReference type="ChEBI" id="CHEBI:73682"/>
        <dbReference type="EC" id="2.7.7.87"/>
    </reaction>
</comment>
<dbReference type="RefSeq" id="WP_009488769.1">
    <property type="nucleotide sequence ID" value="NZ_AMYT01000011.1"/>
</dbReference>
<comment type="subcellular location">
    <subcellularLocation>
        <location evidence="1 13">Cytoplasm</location>
    </subcellularLocation>
</comment>
<evidence type="ECO:0000256" key="12">
    <source>
        <dbReference type="ARBA" id="ARBA00048366"/>
    </source>
</evidence>
<dbReference type="GO" id="GO:0005737">
    <property type="term" value="C:cytoplasm"/>
    <property type="evidence" value="ECO:0007669"/>
    <property type="project" value="UniProtKB-SubCell"/>
</dbReference>
<gene>
    <name evidence="16" type="ORF">C683_0348</name>
</gene>
<feature type="binding site" evidence="14">
    <location>
        <position position="53"/>
    </location>
    <ligand>
        <name>ATP</name>
        <dbReference type="ChEBI" id="CHEBI:30616"/>
    </ligand>
</feature>
<feature type="binding site" evidence="14">
    <location>
        <position position="231"/>
    </location>
    <ligand>
        <name>ATP</name>
        <dbReference type="ChEBI" id="CHEBI:30616"/>
    </ligand>
</feature>
<dbReference type="InterPro" id="IPR006070">
    <property type="entry name" value="Sua5-like_dom"/>
</dbReference>
<evidence type="ECO:0000256" key="8">
    <source>
        <dbReference type="ARBA" id="ARBA00022695"/>
    </source>
</evidence>
<evidence type="ECO:0000256" key="4">
    <source>
        <dbReference type="ARBA" id="ARBA00015492"/>
    </source>
</evidence>
<dbReference type="GO" id="GO:0006450">
    <property type="term" value="P:regulation of translational fidelity"/>
    <property type="evidence" value="ECO:0007669"/>
    <property type="project" value="TreeGrafter"/>
</dbReference>
<dbReference type="NCBIfam" id="TIGR00057">
    <property type="entry name" value="L-threonylcarbamoyladenylate synthase"/>
    <property type="match status" value="1"/>
</dbReference>
<dbReference type="Gene3D" id="3.90.870.10">
    <property type="entry name" value="DHBP synthase"/>
    <property type="match status" value="1"/>
</dbReference>
<comment type="caution">
    <text evidence="16">The sequence shown here is derived from an EMBL/GenBank/DDBJ whole genome shotgun (WGS) entry which is preliminary data.</text>
</comment>
<evidence type="ECO:0000256" key="10">
    <source>
        <dbReference type="ARBA" id="ARBA00022840"/>
    </source>
</evidence>
<feature type="binding site" evidence="14">
    <location>
        <position position="113"/>
    </location>
    <ligand>
        <name>ATP</name>
        <dbReference type="ChEBI" id="CHEBI:30616"/>
    </ligand>
</feature>
<dbReference type="InterPro" id="IPR005145">
    <property type="entry name" value="Sua5_C"/>
</dbReference>
<evidence type="ECO:0000256" key="5">
    <source>
        <dbReference type="ARBA" id="ARBA00022490"/>
    </source>
</evidence>
<feature type="binding site" evidence="14">
    <location>
        <position position="30"/>
    </location>
    <ligand>
        <name>L-threonine</name>
        <dbReference type="ChEBI" id="CHEBI:57926"/>
    </ligand>
</feature>
<dbReference type="EMBL" id="AMYT01000011">
    <property type="protein sequence ID" value="EKU27567.1"/>
    <property type="molecule type" value="Genomic_DNA"/>
</dbReference>
<evidence type="ECO:0000256" key="3">
    <source>
        <dbReference type="ARBA" id="ARBA00012584"/>
    </source>
</evidence>
<dbReference type="PANTHER" id="PTHR17490">
    <property type="entry name" value="SUA5"/>
    <property type="match status" value="1"/>
</dbReference>
<dbReference type="InterPro" id="IPR010923">
    <property type="entry name" value="T(6)A37_SUA5"/>
</dbReference>
<evidence type="ECO:0000313" key="17">
    <source>
        <dbReference type="Proteomes" id="UP000016057"/>
    </source>
</evidence>
<comment type="function">
    <text evidence="13">Required for the formation of a threonylcarbamoyl group on adenosine at position 37 (t(6)A37) in tRNAs that read codons beginning with adenine.</text>
</comment>
<feature type="binding site" evidence="14">
    <location>
        <position position="191"/>
    </location>
    <ligand>
        <name>ATP</name>
        <dbReference type="ChEBI" id="CHEBI:30616"/>
    </ligand>
</feature>
<feature type="binding site" evidence="14">
    <location>
        <position position="146"/>
    </location>
    <ligand>
        <name>ATP</name>
        <dbReference type="ChEBI" id="CHEBI:30616"/>
    </ligand>
</feature>
<evidence type="ECO:0000256" key="7">
    <source>
        <dbReference type="ARBA" id="ARBA00022694"/>
    </source>
</evidence>
<evidence type="ECO:0000256" key="9">
    <source>
        <dbReference type="ARBA" id="ARBA00022741"/>
    </source>
</evidence>
<comment type="similarity">
    <text evidence="2 13">Belongs to the SUA5 family.</text>
</comment>
<feature type="binding site" evidence="14">
    <location>
        <position position="57"/>
    </location>
    <ligand>
        <name>ATP</name>
        <dbReference type="ChEBI" id="CHEBI:30616"/>
    </ligand>
</feature>
<dbReference type="OrthoDB" id="9814580at2"/>
<dbReference type="InterPro" id="IPR038385">
    <property type="entry name" value="Sua5/YwlC_C"/>
</dbReference>
<organism evidence="16 17">
    <name type="scientific">Catellicoccus marimammalium M35/04/3</name>
    <dbReference type="NCBI Taxonomy" id="1234409"/>
    <lineage>
        <taxon>Bacteria</taxon>
        <taxon>Bacillati</taxon>
        <taxon>Bacillota</taxon>
        <taxon>Bacilli</taxon>
        <taxon>Lactobacillales</taxon>
        <taxon>Enterococcaceae</taxon>
        <taxon>Catellicoccus</taxon>
    </lineage>
</organism>
<dbReference type="PIRSF" id="PIRSF004930">
    <property type="entry name" value="Tln_factor_SUA5"/>
    <property type="match status" value="1"/>
</dbReference>
<keyword evidence="5 13" id="KW-0963">Cytoplasm</keyword>
<keyword evidence="6 13" id="KW-0808">Transferase</keyword>
<evidence type="ECO:0000256" key="6">
    <source>
        <dbReference type="ARBA" id="ARBA00022679"/>
    </source>
</evidence>
<feature type="binding site" evidence="14">
    <location>
        <position position="176"/>
    </location>
    <ligand>
        <name>L-threonine</name>
        <dbReference type="ChEBI" id="CHEBI:57926"/>
    </ligand>
</feature>
<dbReference type="GO" id="GO:0008033">
    <property type="term" value="P:tRNA processing"/>
    <property type="evidence" value="ECO:0007669"/>
    <property type="project" value="UniProtKB-KW"/>
</dbReference>
<dbReference type="Pfam" id="PF03481">
    <property type="entry name" value="Sua5_C"/>
    <property type="match status" value="1"/>
</dbReference>
<dbReference type="SUPFAM" id="SSF55821">
    <property type="entry name" value="YrdC/RibB"/>
    <property type="match status" value="1"/>
</dbReference>
<evidence type="ECO:0000256" key="13">
    <source>
        <dbReference type="PIRNR" id="PIRNR004930"/>
    </source>
</evidence>
<dbReference type="PANTHER" id="PTHR17490:SF16">
    <property type="entry name" value="THREONYLCARBAMOYL-AMP SYNTHASE"/>
    <property type="match status" value="1"/>
</dbReference>
<keyword evidence="9 13" id="KW-0547">Nucleotide-binding</keyword>
<keyword evidence="7 13" id="KW-0819">tRNA processing</keyword>
<evidence type="ECO:0000256" key="2">
    <source>
        <dbReference type="ARBA" id="ARBA00007663"/>
    </source>
</evidence>
<dbReference type="eggNOG" id="COG0009">
    <property type="taxonomic scope" value="Bacteria"/>
</dbReference>
<accession>K8ZC32</accession>
<reference evidence="16 17" key="1">
    <citation type="journal article" date="2013" name="Genome Announc.">
        <title>Draft Genome Sequence of Catellicoccus marimammalium, a Novel Species Commonly Found in Gull Feces.</title>
        <authorList>
            <person name="Weigand M.R."/>
            <person name="Ryu H."/>
            <person name="Bozcek L."/>
            <person name="Konstantinidis K.T."/>
            <person name="Santo Domingo J.W."/>
        </authorList>
    </citation>
    <scope>NUCLEOTIDE SEQUENCE [LARGE SCALE GENOMIC DNA]</scope>
    <source>
        <strain evidence="16 17">M35/04/3</strain>
    </source>
</reference>
<feature type="binding site" evidence="14">
    <location>
        <position position="138"/>
    </location>
    <ligand>
        <name>ATP</name>
        <dbReference type="ChEBI" id="CHEBI:30616"/>
    </ligand>
</feature>
<dbReference type="PROSITE" id="PS51163">
    <property type="entry name" value="YRDC"/>
    <property type="match status" value="1"/>
</dbReference>
<dbReference type="GO" id="GO:0061710">
    <property type="term" value="F:L-threonylcarbamoyladenylate synthase"/>
    <property type="evidence" value="ECO:0007669"/>
    <property type="project" value="UniProtKB-EC"/>
</dbReference>
<evidence type="ECO:0000256" key="1">
    <source>
        <dbReference type="ARBA" id="ARBA00004496"/>
    </source>
</evidence>
<dbReference type="EC" id="2.7.7.87" evidence="3 13"/>
<dbReference type="PATRIC" id="fig|1234409.3.peg.315"/>
<protein>
    <recommendedName>
        <fullName evidence="4 13">Threonylcarbamoyl-AMP synthase</fullName>
        <shortName evidence="13">TC-AMP synthase</shortName>
        <ecNumber evidence="3 13">2.7.7.87</ecNumber>
    </recommendedName>
    <alternativeName>
        <fullName evidence="11 13">L-threonylcarbamoyladenylate synthase</fullName>
    </alternativeName>
</protein>
<evidence type="ECO:0000256" key="11">
    <source>
        <dbReference type="ARBA" id="ARBA00029774"/>
    </source>
</evidence>
<feature type="binding site" evidence="14">
    <location>
        <position position="62"/>
    </location>
    <ligand>
        <name>L-threonine</name>
        <dbReference type="ChEBI" id="CHEBI:57926"/>
    </ligand>
</feature>
<dbReference type="FunFam" id="3.90.870.10:FF:000009">
    <property type="entry name" value="Threonylcarbamoyl-AMP synthase, putative"/>
    <property type="match status" value="1"/>
</dbReference>